<sequence>MRGVGALMPLIAWHGRLFRELSGRRVGDRGQTESGSRKGTKAAKNVLLTIVMAQWGMERASRELKML</sequence>
<dbReference type="Proteomes" id="UP000005267">
    <property type="component" value="Chromosome"/>
</dbReference>
<protein>
    <submittedName>
        <fullName evidence="1">Uncharacterized protein</fullName>
    </submittedName>
</protein>
<dbReference type="STRING" id="1036672.TKWG_14820"/>
<dbReference type="EMBL" id="CP003555">
    <property type="protein sequence ID" value="AFK63008.1"/>
    <property type="molecule type" value="Genomic_DNA"/>
</dbReference>
<evidence type="ECO:0000313" key="2">
    <source>
        <dbReference type="Proteomes" id="UP000005267"/>
    </source>
</evidence>
<keyword evidence="2" id="KW-1185">Reference proteome</keyword>
<dbReference type="HOGENOM" id="CLU_2802795_0_0_4"/>
<reference evidence="1 2" key="1">
    <citation type="journal article" date="2011" name="J. Bacteriol.">
        <title>Whole-genome shotgun sequencing of the sulfur-oxidizing chemoautotroph Tetrathiobacter kashmirensis.</title>
        <authorList>
            <person name="Ghosh W."/>
            <person name="George A."/>
            <person name="Agarwal A."/>
            <person name="Raj P."/>
            <person name="Alam M."/>
            <person name="Pyne P."/>
            <person name="Das Gupta S.K."/>
        </authorList>
    </citation>
    <scope>NUCLEOTIDE SEQUENCE [LARGE SCALE GENOMIC DNA]</scope>
    <source>
        <strain evidence="1 2">WT001</strain>
    </source>
</reference>
<evidence type="ECO:0000313" key="1">
    <source>
        <dbReference type="EMBL" id="AFK63008.1"/>
    </source>
</evidence>
<name>I3UDC0_ADVKW</name>
<proteinExistence type="predicted"/>
<gene>
    <name evidence="1" type="ordered locus">TKWG_14820</name>
</gene>
<dbReference type="AlphaFoldDB" id="I3UDC0"/>
<dbReference type="KEGG" id="aka:TKWG_14820"/>
<accession>I3UDC0</accession>
<reference evidence="2" key="2">
    <citation type="journal article" date="2013" name="PLoS ONE">
        <title>Genome implosion elicits host-confinement in Alcaligenaceae: evidence from the comparative genomics of Tetrathiobacter kashmirensis, a pathogen in the making.</title>
        <authorList>
            <person name="Ghosh W."/>
            <person name="Alam M."/>
            <person name="Roy C."/>
            <person name="Pyne P."/>
            <person name="George A."/>
            <person name="Chakraborty R."/>
            <person name="Majumder S."/>
            <person name="Agarwal A."/>
            <person name="Chakraborty S."/>
            <person name="Majumdar S."/>
            <person name="Gupta S.K."/>
        </authorList>
    </citation>
    <scope>NUCLEOTIDE SEQUENCE [LARGE SCALE GENOMIC DNA]</scope>
    <source>
        <strain evidence="2">WT001</strain>
    </source>
</reference>
<organism evidence="1 2">
    <name type="scientific">Advenella kashmirensis (strain DSM 17095 / LMG 22695 / WT001)</name>
    <name type="common">Tetrathiobacter kashmirensis</name>
    <dbReference type="NCBI Taxonomy" id="1036672"/>
    <lineage>
        <taxon>Bacteria</taxon>
        <taxon>Pseudomonadati</taxon>
        <taxon>Pseudomonadota</taxon>
        <taxon>Betaproteobacteria</taxon>
        <taxon>Burkholderiales</taxon>
        <taxon>Alcaligenaceae</taxon>
    </lineage>
</organism>